<reference evidence="3" key="1">
    <citation type="journal article" date="2016" name="Nat. Genet.">
        <title>A high-quality carrot genome assembly provides new insights into carotenoid accumulation and asterid genome evolution.</title>
        <authorList>
            <person name="Iorizzo M."/>
            <person name="Ellison S."/>
            <person name="Senalik D."/>
            <person name="Zeng P."/>
            <person name="Satapoomin P."/>
            <person name="Huang J."/>
            <person name="Bowman M."/>
            <person name="Iovene M."/>
            <person name="Sanseverino W."/>
            <person name="Cavagnaro P."/>
            <person name="Yildiz M."/>
            <person name="Macko-Podgorni A."/>
            <person name="Moranska E."/>
            <person name="Grzebelus E."/>
            <person name="Grzebelus D."/>
            <person name="Ashrafi H."/>
            <person name="Zheng Z."/>
            <person name="Cheng S."/>
            <person name="Spooner D."/>
            <person name="Van Deynze A."/>
            <person name="Simon P."/>
        </authorList>
    </citation>
    <scope>NUCLEOTIDE SEQUENCE</scope>
    <source>
        <tissue evidence="3">Leaf</tissue>
    </source>
</reference>
<dbReference type="OMA" id="VQTEEHI"/>
<protein>
    <submittedName>
        <fullName evidence="3">Uncharacterized protein</fullName>
    </submittedName>
</protein>
<dbReference type="AlphaFoldDB" id="A0A166CMS3"/>
<dbReference type="InterPro" id="IPR053313">
    <property type="entry name" value="RGF"/>
</dbReference>
<feature type="region of interest" description="Disordered" evidence="1">
    <location>
        <begin position="114"/>
        <end position="161"/>
    </location>
</feature>
<feature type="compositionally biased region" description="Basic residues" evidence="1">
    <location>
        <begin position="150"/>
        <end position="161"/>
    </location>
</feature>
<evidence type="ECO:0000313" key="4">
    <source>
        <dbReference type="Proteomes" id="UP000077755"/>
    </source>
</evidence>
<dbReference type="PANTHER" id="PTHR34961">
    <property type="entry name" value="TRANSMEMBRANE PROTEIN"/>
    <property type="match status" value="1"/>
</dbReference>
<sequence>MSKLVFVLLVFLVSLHACNSRGLSLSADRKTDSIFHTIGKDVHSRKLRSLFINSEPTVVQTEEHISTSTTGTDEFEDEVMGKDSAADSLKKEGKKGGKVALSYLEETAQIEKWRQARSTLESSPNEVKETAKSEDDETMDDVVSMDYAKPHRKPPIHNKKL</sequence>
<gene>
    <name evidence="3" type="ORF">DCAR_0205471</name>
</gene>
<dbReference type="EMBL" id="CP093344">
    <property type="protein sequence ID" value="WOG86270.1"/>
    <property type="molecule type" value="Genomic_DNA"/>
</dbReference>
<evidence type="ECO:0000256" key="2">
    <source>
        <dbReference type="SAM" id="SignalP"/>
    </source>
</evidence>
<proteinExistence type="predicted"/>
<feature type="compositionally biased region" description="Polar residues" evidence="1">
    <location>
        <begin position="116"/>
        <end position="125"/>
    </location>
</feature>
<feature type="region of interest" description="Disordered" evidence="1">
    <location>
        <begin position="61"/>
        <end position="90"/>
    </location>
</feature>
<keyword evidence="4" id="KW-1185">Reference proteome</keyword>
<dbReference type="PANTHER" id="PTHR34961:SF7">
    <property type="entry name" value="TRANSMEMBRANE PROTEIN"/>
    <property type="match status" value="1"/>
</dbReference>
<evidence type="ECO:0000256" key="1">
    <source>
        <dbReference type="SAM" id="MobiDB-lite"/>
    </source>
</evidence>
<dbReference type="Gramene" id="KZN04109">
    <property type="protein sequence ID" value="KZN04109"/>
    <property type="gene ID" value="DCAR_004946"/>
</dbReference>
<keyword evidence="2" id="KW-0732">Signal</keyword>
<evidence type="ECO:0000313" key="3">
    <source>
        <dbReference type="EMBL" id="WOG86270.1"/>
    </source>
</evidence>
<organism evidence="3 4">
    <name type="scientific">Daucus carota subsp. sativus</name>
    <name type="common">Carrot</name>
    <dbReference type="NCBI Taxonomy" id="79200"/>
    <lineage>
        <taxon>Eukaryota</taxon>
        <taxon>Viridiplantae</taxon>
        <taxon>Streptophyta</taxon>
        <taxon>Embryophyta</taxon>
        <taxon>Tracheophyta</taxon>
        <taxon>Spermatophyta</taxon>
        <taxon>Magnoliopsida</taxon>
        <taxon>eudicotyledons</taxon>
        <taxon>Gunneridae</taxon>
        <taxon>Pentapetalae</taxon>
        <taxon>asterids</taxon>
        <taxon>campanulids</taxon>
        <taxon>Apiales</taxon>
        <taxon>Apiaceae</taxon>
        <taxon>Apioideae</taxon>
        <taxon>Scandiceae</taxon>
        <taxon>Daucinae</taxon>
        <taxon>Daucus</taxon>
        <taxon>Daucus sect. Daucus</taxon>
    </lineage>
</organism>
<name>A0A166CMS3_DAUCS</name>
<dbReference type="OrthoDB" id="1911637at2759"/>
<accession>A0A166CMS3</accession>
<dbReference type="KEGG" id="dcr:108208442"/>
<dbReference type="Proteomes" id="UP000077755">
    <property type="component" value="Chromosome 2"/>
</dbReference>
<dbReference type="InterPro" id="IPR049306">
    <property type="entry name" value="GLV1-2"/>
</dbReference>
<feature type="signal peptide" evidence="2">
    <location>
        <begin position="1"/>
        <end position="20"/>
    </location>
</feature>
<reference evidence="3" key="2">
    <citation type="submission" date="2022-03" db="EMBL/GenBank/DDBJ databases">
        <title>Draft title - Genomic analysis of global carrot germplasm unveils the trajectory of domestication and the origin of high carotenoid orange carrot.</title>
        <authorList>
            <person name="Iorizzo M."/>
            <person name="Ellison S."/>
            <person name="Senalik D."/>
            <person name="Macko-Podgorni A."/>
            <person name="Grzebelus D."/>
            <person name="Bostan H."/>
            <person name="Rolling W."/>
            <person name="Curaba J."/>
            <person name="Simon P."/>
        </authorList>
    </citation>
    <scope>NUCLEOTIDE SEQUENCE</scope>
    <source>
        <tissue evidence="3">Leaf</tissue>
    </source>
</reference>
<feature type="chain" id="PRO_5043590357" evidence="2">
    <location>
        <begin position="21"/>
        <end position="161"/>
    </location>
</feature>
<dbReference type="Pfam" id="PF21529">
    <property type="entry name" value="GLV1-2"/>
    <property type="match status" value="1"/>
</dbReference>
<feature type="compositionally biased region" description="Basic and acidic residues" evidence="1">
    <location>
        <begin position="79"/>
        <end position="90"/>
    </location>
</feature>
<feature type="compositionally biased region" description="Polar residues" evidence="1">
    <location>
        <begin position="61"/>
        <end position="72"/>
    </location>
</feature>